<accession>A0ABW4ZKE1</accession>
<dbReference type="PIRSF" id="PIRSF002070">
    <property type="entry name" value="SSB"/>
    <property type="match status" value="1"/>
</dbReference>
<proteinExistence type="inferred from homology"/>
<evidence type="ECO:0000256" key="3">
    <source>
        <dbReference type="PIRNR" id="PIRNR002070"/>
    </source>
</evidence>
<evidence type="ECO:0000313" key="5">
    <source>
        <dbReference type="Proteomes" id="UP001597387"/>
    </source>
</evidence>
<dbReference type="EMBL" id="JBHUHZ010000001">
    <property type="protein sequence ID" value="MFD2162544.1"/>
    <property type="molecule type" value="Genomic_DNA"/>
</dbReference>
<protein>
    <recommendedName>
        <fullName evidence="2 3">Single-stranded DNA-binding protein</fullName>
        <shortName evidence="2">SSB</shortName>
    </recommendedName>
</protein>
<dbReference type="SUPFAM" id="SSF50249">
    <property type="entry name" value="Nucleic acid-binding proteins"/>
    <property type="match status" value="1"/>
</dbReference>
<keyword evidence="5" id="KW-1185">Reference proteome</keyword>
<dbReference type="PANTHER" id="PTHR10302:SF0">
    <property type="entry name" value="SINGLE-STRANDED DNA-BINDING PROTEIN, MITOCHONDRIAL"/>
    <property type="match status" value="1"/>
</dbReference>
<dbReference type="GO" id="GO:0003677">
    <property type="term" value="F:DNA binding"/>
    <property type="evidence" value="ECO:0007669"/>
    <property type="project" value="UniProtKB-KW"/>
</dbReference>
<dbReference type="InterPro" id="IPR011344">
    <property type="entry name" value="ssDNA-bd"/>
</dbReference>
<dbReference type="RefSeq" id="WP_255903405.1">
    <property type="nucleotide sequence ID" value="NZ_JAFMZO010000003.1"/>
</dbReference>
<dbReference type="InterPro" id="IPR000424">
    <property type="entry name" value="Primosome_PriB/ssb"/>
</dbReference>
<dbReference type="Pfam" id="PF00436">
    <property type="entry name" value="SSB"/>
    <property type="match status" value="1"/>
</dbReference>
<comment type="caution">
    <text evidence="4">The sequence shown here is derived from an EMBL/GenBank/DDBJ whole genome shotgun (WGS) entry which is preliminary data.</text>
</comment>
<dbReference type="InterPro" id="IPR012340">
    <property type="entry name" value="NA-bd_OB-fold"/>
</dbReference>
<evidence type="ECO:0000256" key="1">
    <source>
        <dbReference type="ARBA" id="ARBA00023125"/>
    </source>
</evidence>
<dbReference type="NCBIfam" id="TIGR00621">
    <property type="entry name" value="ssb"/>
    <property type="match status" value="1"/>
</dbReference>
<name>A0ABW4ZKE1_9SPHI</name>
<gene>
    <name evidence="4" type="ORF">ACFSJU_09070</name>
</gene>
<keyword evidence="1 2" id="KW-0238">DNA-binding</keyword>
<dbReference type="Gene3D" id="2.40.50.140">
    <property type="entry name" value="Nucleic acid-binding proteins"/>
    <property type="match status" value="1"/>
</dbReference>
<dbReference type="PANTHER" id="PTHR10302">
    <property type="entry name" value="SINGLE-STRANDED DNA-BINDING PROTEIN"/>
    <property type="match status" value="1"/>
</dbReference>
<reference evidence="5" key="1">
    <citation type="journal article" date="2019" name="Int. J. Syst. Evol. Microbiol.">
        <title>The Global Catalogue of Microorganisms (GCM) 10K type strain sequencing project: providing services to taxonomists for standard genome sequencing and annotation.</title>
        <authorList>
            <consortium name="The Broad Institute Genomics Platform"/>
            <consortium name="The Broad Institute Genome Sequencing Center for Infectious Disease"/>
            <person name="Wu L."/>
            <person name="Ma J."/>
        </authorList>
    </citation>
    <scope>NUCLEOTIDE SEQUENCE [LARGE SCALE GENOMIC DNA]</scope>
    <source>
        <strain evidence="5">KCTC 42217</strain>
    </source>
</reference>
<dbReference type="Proteomes" id="UP001597387">
    <property type="component" value="Unassembled WGS sequence"/>
</dbReference>
<dbReference type="PROSITE" id="PS50935">
    <property type="entry name" value="SSB"/>
    <property type="match status" value="1"/>
</dbReference>
<dbReference type="HAMAP" id="MF_00984">
    <property type="entry name" value="SSB"/>
    <property type="match status" value="1"/>
</dbReference>
<dbReference type="CDD" id="cd04496">
    <property type="entry name" value="SSB_OBF"/>
    <property type="match status" value="1"/>
</dbReference>
<comment type="caution">
    <text evidence="2">Lacks conserved residue(s) required for the propagation of feature annotation.</text>
</comment>
<evidence type="ECO:0000256" key="2">
    <source>
        <dbReference type="HAMAP-Rule" id="MF_00984"/>
    </source>
</evidence>
<comment type="subunit">
    <text evidence="2">Homotetramer.</text>
</comment>
<organism evidence="4 5">
    <name type="scientific">Paradesertivirga mongoliensis</name>
    <dbReference type="NCBI Taxonomy" id="2100740"/>
    <lineage>
        <taxon>Bacteria</taxon>
        <taxon>Pseudomonadati</taxon>
        <taxon>Bacteroidota</taxon>
        <taxon>Sphingobacteriia</taxon>
        <taxon>Sphingobacteriales</taxon>
        <taxon>Sphingobacteriaceae</taxon>
        <taxon>Paradesertivirga</taxon>
    </lineage>
</organism>
<evidence type="ECO:0000313" key="4">
    <source>
        <dbReference type="EMBL" id="MFD2162544.1"/>
    </source>
</evidence>
<sequence length="113" mass="12907">MSNLRNSVRLVGHLGNEPEVKKTANNKTLARVSIATNSSYKNEKGEKIEETQWHNLIMWDNNAKLAEKYLRKGSEISIEGRLSSRSYTDNSGVKKYITEIIVNEILLLDKKKD</sequence>